<accession>E0VBB1</accession>
<dbReference type="eggNOG" id="KOG1981">
    <property type="taxonomic scope" value="Eukaryota"/>
</dbReference>
<sequence>MSEENNTGARKKEYDTTTSVESEESEQGKRQRTTSLGQGNYGTSGEIPASPPKFISLEELMRAANGVTNMVLAHEIAVNKDFKLEKFEAPQNSLEKKVEDVVHRAFWDVLKTELSEDPPNYTQAMVLLGEIKNGLLELLLPQHTKIRQQISEVLDVELIKQQANAGTLDFQQYAQYVISVMGKLCAPVRDEKIASLTKTTDVVEVFKGILETIDLMKLDMANFTINVMRPQIVANSIQYEKKKFADFLKLDQDCLILTKKWLRNHLSAAEQYAEKSKKITAVINSAYLELLEWNETQEFPETAIMDKGRILDLKKEHEKLILIGAVLLLAFAQSGPDLCSIQDFKNKLKDDILTLLNADNQERHDLKVVLEEISEKLKHDIVKAVDQYDVGRNQINVGNLALKLGELTDKNHKIKCLLHQRIREFLLDTVTSQTAEPMKIPPGFSSLQQEVTQLAGNFLRLTSHNRAVYEEYYTKIIEESLP</sequence>
<dbReference type="EMBL" id="DS235023">
    <property type="protein sequence ID" value="EEB10667.1"/>
    <property type="molecule type" value="Genomic_DNA"/>
</dbReference>
<proteinExistence type="inferred from homology"/>
<dbReference type="InParanoid" id="E0VBB1"/>
<dbReference type="PANTHER" id="PTHR12832:SF11">
    <property type="entry name" value="LD23868P"/>
    <property type="match status" value="1"/>
</dbReference>
<dbReference type="Pfam" id="PF05794">
    <property type="entry name" value="Tcp11"/>
    <property type="match status" value="1"/>
</dbReference>
<evidence type="ECO:0000313" key="4">
    <source>
        <dbReference type="EnsemblMetazoa" id="PHUM055930-PA"/>
    </source>
</evidence>
<evidence type="ECO:0000256" key="2">
    <source>
        <dbReference type="SAM" id="MobiDB-lite"/>
    </source>
</evidence>
<reference evidence="4" key="3">
    <citation type="submission" date="2021-02" db="UniProtKB">
        <authorList>
            <consortium name="EnsemblMetazoa"/>
        </authorList>
    </citation>
    <scope>IDENTIFICATION</scope>
    <source>
        <strain evidence="4">USDA</strain>
    </source>
</reference>
<dbReference type="OrthoDB" id="276323at2759"/>
<evidence type="ECO:0000313" key="3">
    <source>
        <dbReference type="EMBL" id="EEB10667.1"/>
    </source>
</evidence>
<name>E0VBB1_PEDHC</name>
<dbReference type="OMA" id="AVFTKHY"/>
<dbReference type="HOGENOM" id="CLU_026469_0_0_1"/>
<evidence type="ECO:0000313" key="5">
    <source>
        <dbReference type="Proteomes" id="UP000009046"/>
    </source>
</evidence>
<evidence type="ECO:0008006" key="6">
    <source>
        <dbReference type="Google" id="ProtNLM"/>
    </source>
</evidence>
<reference evidence="3" key="2">
    <citation type="submission" date="2007-04" db="EMBL/GenBank/DDBJ databases">
        <title>The genome of the human body louse.</title>
        <authorList>
            <consortium name="The Human Body Louse Genome Consortium"/>
            <person name="Kirkness E."/>
            <person name="Walenz B."/>
            <person name="Hass B."/>
            <person name="Bruggner R."/>
            <person name="Strausberg R."/>
        </authorList>
    </citation>
    <scope>NUCLEOTIDE SEQUENCE</scope>
    <source>
        <strain evidence="3">USDA</strain>
    </source>
</reference>
<dbReference type="STRING" id="121224.E0VBB1"/>
<dbReference type="EMBL" id="AAZO01000656">
    <property type="status" value="NOT_ANNOTATED_CDS"/>
    <property type="molecule type" value="Genomic_DNA"/>
</dbReference>
<feature type="region of interest" description="Disordered" evidence="2">
    <location>
        <begin position="1"/>
        <end position="49"/>
    </location>
</feature>
<protein>
    <recommendedName>
        <fullName evidence="6">T-complex protein 11-like protein 1</fullName>
    </recommendedName>
</protein>
<dbReference type="VEuPathDB" id="VectorBase:PHUM055930"/>
<comment type="similarity">
    <text evidence="1">Belongs to the TCP11 family.</text>
</comment>
<dbReference type="Proteomes" id="UP000009046">
    <property type="component" value="Unassembled WGS sequence"/>
</dbReference>
<dbReference type="CTD" id="8239056"/>
<reference evidence="3" key="1">
    <citation type="submission" date="2007-04" db="EMBL/GenBank/DDBJ databases">
        <title>Annotation of Pediculus humanus corporis strain USDA.</title>
        <authorList>
            <person name="Kirkness E."/>
            <person name="Hannick L."/>
            <person name="Hass B."/>
            <person name="Bruggner R."/>
            <person name="Lawson D."/>
            <person name="Bidwell S."/>
            <person name="Joardar V."/>
            <person name="Caler E."/>
            <person name="Walenz B."/>
            <person name="Inman J."/>
            <person name="Schobel S."/>
            <person name="Galinsky K."/>
            <person name="Amedeo P."/>
            <person name="Strausberg R."/>
        </authorList>
    </citation>
    <scope>NUCLEOTIDE SEQUENCE</scope>
    <source>
        <strain evidence="3">USDA</strain>
    </source>
</reference>
<evidence type="ECO:0000256" key="1">
    <source>
        <dbReference type="ARBA" id="ARBA00010954"/>
    </source>
</evidence>
<dbReference type="PANTHER" id="PTHR12832">
    <property type="entry name" value="TESTIS-SPECIFIC PROTEIN PBS13 T-COMPLEX 11"/>
    <property type="match status" value="1"/>
</dbReference>
<dbReference type="RefSeq" id="XP_002423405.1">
    <property type="nucleotide sequence ID" value="XM_002423360.1"/>
</dbReference>
<dbReference type="GO" id="GO:0007165">
    <property type="term" value="P:signal transduction"/>
    <property type="evidence" value="ECO:0007669"/>
    <property type="project" value="TreeGrafter"/>
</dbReference>
<dbReference type="KEGG" id="phu:Phum_PHUM055930"/>
<dbReference type="InterPro" id="IPR008862">
    <property type="entry name" value="Tcp11"/>
</dbReference>
<keyword evidence="5" id="KW-1185">Reference proteome</keyword>
<dbReference type="AlphaFoldDB" id="E0VBB1"/>
<dbReference type="GeneID" id="8239056"/>
<dbReference type="FunCoup" id="E0VBB1">
    <property type="interactions" value="744"/>
</dbReference>
<feature type="compositionally biased region" description="Polar residues" evidence="2">
    <location>
        <begin position="33"/>
        <end position="43"/>
    </location>
</feature>
<dbReference type="EnsemblMetazoa" id="PHUM055930-RA">
    <property type="protein sequence ID" value="PHUM055930-PA"/>
    <property type="gene ID" value="PHUM055930"/>
</dbReference>
<gene>
    <name evidence="4" type="primary">8239056</name>
    <name evidence="3" type="ORF">Phum_PHUM055930</name>
</gene>
<organism>
    <name type="scientific">Pediculus humanus subsp. corporis</name>
    <name type="common">Body louse</name>
    <dbReference type="NCBI Taxonomy" id="121224"/>
    <lineage>
        <taxon>Eukaryota</taxon>
        <taxon>Metazoa</taxon>
        <taxon>Ecdysozoa</taxon>
        <taxon>Arthropoda</taxon>
        <taxon>Hexapoda</taxon>
        <taxon>Insecta</taxon>
        <taxon>Pterygota</taxon>
        <taxon>Neoptera</taxon>
        <taxon>Paraneoptera</taxon>
        <taxon>Psocodea</taxon>
        <taxon>Troctomorpha</taxon>
        <taxon>Phthiraptera</taxon>
        <taxon>Anoplura</taxon>
        <taxon>Pediculidae</taxon>
        <taxon>Pediculus</taxon>
    </lineage>
</organism>